<name>A0A916RJS9_9BACI</name>
<evidence type="ECO:0000313" key="3">
    <source>
        <dbReference type="EMBL" id="GGA59980.1"/>
    </source>
</evidence>
<reference evidence="3" key="1">
    <citation type="journal article" date="2014" name="Int. J. Syst. Evol. Microbiol.">
        <title>Complete genome sequence of Corynebacterium casei LMG S-19264T (=DSM 44701T), isolated from a smear-ripened cheese.</title>
        <authorList>
            <consortium name="US DOE Joint Genome Institute (JGI-PGF)"/>
            <person name="Walter F."/>
            <person name="Albersmeier A."/>
            <person name="Kalinowski J."/>
            <person name="Ruckert C."/>
        </authorList>
    </citation>
    <scope>NUCLEOTIDE SEQUENCE</scope>
    <source>
        <strain evidence="3">CGMCC 1.12408</strain>
    </source>
</reference>
<feature type="transmembrane region" description="Helical" evidence="1">
    <location>
        <begin position="39"/>
        <end position="58"/>
    </location>
</feature>
<evidence type="ECO:0000313" key="4">
    <source>
        <dbReference type="Proteomes" id="UP000613512"/>
    </source>
</evidence>
<keyword evidence="1" id="KW-0812">Transmembrane</keyword>
<dbReference type="GO" id="GO:0080120">
    <property type="term" value="P:CAAX-box protein maturation"/>
    <property type="evidence" value="ECO:0007669"/>
    <property type="project" value="UniProtKB-ARBA"/>
</dbReference>
<dbReference type="PANTHER" id="PTHR43592:SF15">
    <property type="entry name" value="CAAX AMINO TERMINAL PROTEASE FAMILY PROTEIN"/>
    <property type="match status" value="1"/>
</dbReference>
<keyword evidence="1" id="KW-1133">Transmembrane helix</keyword>
<feature type="domain" description="CAAX prenyl protease 2/Lysostaphin resistance protein A-like" evidence="2">
    <location>
        <begin position="134"/>
        <end position="222"/>
    </location>
</feature>
<dbReference type="Pfam" id="PF02517">
    <property type="entry name" value="Rce1-like"/>
    <property type="match status" value="1"/>
</dbReference>
<dbReference type="EMBL" id="BMEY01000001">
    <property type="protein sequence ID" value="GGA59980.1"/>
    <property type="molecule type" value="Genomic_DNA"/>
</dbReference>
<dbReference type="GO" id="GO:0004175">
    <property type="term" value="F:endopeptidase activity"/>
    <property type="evidence" value="ECO:0007669"/>
    <property type="project" value="UniProtKB-ARBA"/>
</dbReference>
<dbReference type="PANTHER" id="PTHR43592">
    <property type="entry name" value="CAAX AMINO TERMINAL PROTEASE"/>
    <property type="match status" value="1"/>
</dbReference>
<proteinExistence type="predicted"/>
<dbReference type="Proteomes" id="UP000613512">
    <property type="component" value="Unassembled WGS sequence"/>
</dbReference>
<evidence type="ECO:0000256" key="1">
    <source>
        <dbReference type="SAM" id="Phobius"/>
    </source>
</evidence>
<accession>A0A916RJS9</accession>
<keyword evidence="4" id="KW-1185">Reference proteome</keyword>
<dbReference type="InterPro" id="IPR003675">
    <property type="entry name" value="Rce1/LyrA-like_dom"/>
</dbReference>
<reference evidence="3" key="2">
    <citation type="submission" date="2020-09" db="EMBL/GenBank/DDBJ databases">
        <authorList>
            <person name="Sun Q."/>
            <person name="Zhou Y."/>
        </authorList>
    </citation>
    <scope>NUCLEOTIDE SEQUENCE</scope>
    <source>
        <strain evidence="3">CGMCC 1.12408</strain>
    </source>
</reference>
<protein>
    <recommendedName>
        <fullName evidence="2">CAAX prenyl protease 2/Lysostaphin resistance protein A-like domain-containing protein</fullName>
    </recommendedName>
</protein>
<feature type="transmembrane region" description="Helical" evidence="1">
    <location>
        <begin position="12"/>
        <end position="33"/>
    </location>
</feature>
<sequence>MRENSKFDNMNIGIVFVQMLGVALLSHIVFNTIQRVLEIELTFFMWVTIYLLCLYILVRSLRINDISPKDVFGDFSVKNVPWTTLICIKILLILFSWLSQSAGMPLISMVEPDVYKEVYAIYNEQADSTVINFNVIMMLIISFTLVPIVEEFLFRGYLLNKWGAKLGIGKAIIISSLLFAFLHFDILVFLAYFANGIFYSLVYLKTKKLIVPIILHSLTNLISSLSNFSPGLSIGSIEQLELAAIVNTIIYLILIPIIAFILFRFYKRHALTLPYPSK</sequence>
<feature type="transmembrane region" description="Helical" evidence="1">
    <location>
        <begin position="242"/>
        <end position="263"/>
    </location>
</feature>
<dbReference type="AlphaFoldDB" id="A0A916RJS9"/>
<gene>
    <name evidence="3" type="ORF">GCM10008025_00030</name>
</gene>
<keyword evidence="1" id="KW-0472">Membrane</keyword>
<organism evidence="3 4">
    <name type="scientific">Ornithinibacillus halotolerans</name>
    <dbReference type="NCBI Taxonomy" id="1274357"/>
    <lineage>
        <taxon>Bacteria</taxon>
        <taxon>Bacillati</taxon>
        <taxon>Bacillota</taxon>
        <taxon>Bacilli</taxon>
        <taxon>Bacillales</taxon>
        <taxon>Bacillaceae</taxon>
        <taxon>Ornithinibacillus</taxon>
    </lineage>
</organism>
<feature type="transmembrane region" description="Helical" evidence="1">
    <location>
        <begin position="131"/>
        <end position="150"/>
    </location>
</feature>
<evidence type="ECO:0000259" key="2">
    <source>
        <dbReference type="Pfam" id="PF02517"/>
    </source>
</evidence>
<feature type="transmembrane region" description="Helical" evidence="1">
    <location>
        <begin position="209"/>
        <end position="230"/>
    </location>
</feature>
<feature type="transmembrane region" description="Helical" evidence="1">
    <location>
        <begin position="79"/>
        <end position="98"/>
    </location>
</feature>
<comment type="caution">
    <text evidence="3">The sequence shown here is derived from an EMBL/GenBank/DDBJ whole genome shotgun (WGS) entry which is preliminary data.</text>
</comment>